<reference evidence="3 4" key="1">
    <citation type="journal article" date="2024" name="IMA Fungus">
        <title>Apiospora arundinis, a panoply of carbohydrate-active enzymes and secondary metabolites.</title>
        <authorList>
            <person name="Sorensen T."/>
            <person name="Petersen C."/>
            <person name="Muurmann A.T."/>
            <person name="Christiansen J.V."/>
            <person name="Brundto M.L."/>
            <person name="Overgaard C.K."/>
            <person name="Boysen A.T."/>
            <person name="Wollenberg R.D."/>
            <person name="Larsen T.O."/>
            <person name="Sorensen J.L."/>
            <person name="Nielsen K.L."/>
            <person name="Sondergaard T.E."/>
        </authorList>
    </citation>
    <scope>NUCLEOTIDE SEQUENCE [LARGE SCALE GENOMIC DNA]</scope>
    <source>
        <strain evidence="3 4">AAU 773</strain>
    </source>
</reference>
<feature type="compositionally biased region" description="Low complexity" evidence="1">
    <location>
        <begin position="159"/>
        <end position="192"/>
    </location>
</feature>
<gene>
    <name evidence="3" type="ORF">PGQ11_003789</name>
</gene>
<evidence type="ECO:0000256" key="1">
    <source>
        <dbReference type="SAM" id="MobiDB-lite"/>
    </source>
</evidence>
<sequence length="319" mass="33643">MSDNDLYVSNGTCYFARGQIADRHFIPCGNAVVNGPQACCYEGDFCLSSNTCWDDTTIVTYVAGCTDPSFTSSKCIQKNDYPDQQWVAMARCDAPNIDIWSGCAKHPNVTAIEKEDCDCTASDPLIRSPNGKTSFDNIASLPQTIMGSISFNPTALPTRGAGSASSRLSGTASVSSSVSGPASTGSSGSSGLNDDAKVGIGVGVGVGGTILLTVIAFLMYKLRHQKKAATPSQHETQQQQQQEEEEPGSQAVSPDTGDPSRAQQLSPEPASIRTNTKSPEGGVRTWDKPELPGESILRSELPPHEAPKDEHLSELPGGA</sequence>
<evidence type="ECO:0000313" key="4">
    <source>
        <dbReference type="Proteomes" id="UP001390339"/>
    </source>
</evidence>
<organism evidence="3 4">
    <name type="scientific">Apiospora arundinis</name>
    <dbReference type="NCBI Taxonomy" id="335852"/>
    <lineage>
        <taxon>Eukaryota</taxon>
        <taxon>Fungi</taxon>
        <taxon>Dikarya</taxon>
        <taxon>Ascomycota</taxon>
        <taxon>Pezizomycotina</taxon>
        <taxon>Sordariomycetes</taxon>
        <taxon>Xylariomycetidae</taxon>
        <taxon>Amphisphaeriales</taxon>
        <taxon>Apiosporaceae</taxon>
        <taxon>Apiospora</taxon>
    </lineage>
</organism>
<evidence type="ECO:0000256" key="2">
    <source>
        <dbReference type="SAM" id="Phobius"/>
    </source>
</evidence>
<dbReference type="Proteomes" id="UP001390339">
    <property type="component" value="Unassembled WGS sequence"/>
</dbReference>
<keyword evidence="2" id="KW-0812">Transmembrane</keyword>
<accession>A0ABR2J659</accession>
<keyword evidence="2" id="KW-0472">Membrane</keyword>
<name>A0ABR2J659_9PEZI</name>
<keyword evidence="4" id="KW-1185">Reference proteome</keyword>
<dbReference type="EMBL" id="JAPCWZ010000003">
    <property type="protein sequence ID" value="KAK8873275.1"/>
    <property type="molecule type" value="Genomic_DNA"/>
</dbReference>
<comment type="caution">
    <text evidence="3">The sequence shown here is derived from an EMBL/GenBank/DDBJ whole genome shotgun (WGS) entry which is preliminary data.</text>
</comment>
<protein>
    <submittedName>
        <fullName evidence="3">Uncharacterized protein</fullName>
    </submittedName>
</protein>
<feature type="region of interest" description="Disordered" evidence="1">
    <location>
        <begin position="228"/>
        <end position="319"/>
    </location>
</feature>
<feature type="region of interest" description="Disordered" evidence="1">
    <location>
        <begin position="158"/>
        <end position="194"/>
    </location>
</feature>
<proteinExistence type="predicted"/>
<feature type="transmembrane region" description="Helical" evidence="2">
    <location>
        <begin position="198"/>
        <end position="220"/>
    </location>
</feature>
<evidence type="ECO:0000313" key="3">
    <source>
        <dbReference type="EMBL" id="KAK8873275.1"/>
    </source>
</evidence>
<feature type="compositionally biased region" description="Basic and acidic residues" evidence="1">
    <location>
        <begin position="301"/>
        <end position="313"/>
    </location>
</feature>
<keyword evidence="2" id="KW-1133">Transmembrane helix</keyword>
<feature type="compositionally biased region" description="Polar residues" evidence="1">
    <location>
        <begin position="261"/>
        <end position="278"/>
    </location>
</feature>